<reference evidence="1" key="1">
    <citation type="journal article" date="2021" name="PeerJ">
        <title>Extensive microbial diversity within the chicken gut microbiome revealed by metagenomics and culture.</title>
        <authorList>
            <person name="Gilroy R."/>
            <person name="Ravi A."/>
            <person name="Getino M."/>
            <person name="Pursley I."/>
            <person name="Horton D.L."/>
            <person name="Alikhan N.F."/>
            <person name="Baker D."/>
            <person name="Gharbi K."/>
            <person name="Hall N."/>
            <person name="Watson M."/>
            <person name="Adriaenssens E.M."/>
            <person name="Foster-Nyarko E."/>
            <person name="Jarju S."/>
            <person name="Secka A."/>
            <person name="Antonio M."/>
            <person name="Oren A."/>
            <person name="Chaudhuri R.R."/>
            <person name="La Ragione R."/>
            <person name="Hildebrand F."/>
            <person name="Pallen M.J."/>
        </authorList>
    </citation>
    <scope>NUCLEOTIDE SEQUENCE</scope>
    <source>
        <strain evidence="1">7886</strain>
    </source>
</reference>
<evidence type="ECO:0000313" key="2">
    <source>
        <dbReference type="Proteomes" id="UP000747013"/>
    </source>
</evidence>
<evidence type="ECO:0000313" key="1">
    <source>
        <dbReference type="EMBL" id="HJF87678.1"/>
    </source>
</evidence>
<organism evidence="1 2">
    <name type="scientific">Companilactobacillus farciminis</name>
    <dbReference type="NCBI Taxonomy" id="1612"/>
    <lineage>
        <taxon>Bacteria</taxon>
        <taxon>Bacillati</taxon>
        <taxon>Bacillota</taxon>
        <taxon>Bacilli</taxon>
        <taxon>Lactobacillales</taxon>
        <taxon>Lactobacillaceae</taxon>
        <taxon>Companilactobacillus</taxon>
    </lineage>
</organism>
<sequence>MPTKRINISLPEDLYQQLQTERKQHGQSISKILQNAYRNSYCTQQYSRNYHVEFVKRTFSTVTTLLNYRLINVNPLTNPLLTKFIDTVTDDFNTSDANTVNISQFNTKKAPLLNRIDFTDPKVWQSFINFVKRQNKHDEPFAAGLTKEDYLAELQQIQRDFSNFINENSKFNPKEYINNGLENYLYTQLKTHIKLYFSVSGILNDYLLPSNQKYKELTDYFTGWQFVKIMTKWHQGYSLLNEIQSGFIFNNIAINLQKFLCENPNDIEQLINEYAQTNHKNIINALKPIVTEALCSESLINKISQLQNMLEPIRNHLVTEQDLREKVILANHCQNKMFKEFLEQNHVNKQLITYFCDFVECYSSTASMDVFVTNTNEQDKINQLLNMLNEFLQHLLKIKQNPKASEKLINQIREQIKLTTEAISKLAN</sequence>
<dbReference type="EMBL" id="DYWC01000225">
    <property type="protein sequence ID" value="HJF87678.1"/>
    <property type="molecule type" value="Genomic_DNA"/>
</dbReference>
<reference evidence="1" key="2">
    <citation type="submission" date="2021-09" db="EMBL/GenBank/DDBJ databases">
        <authorList>
            <person name="Gilroy R."/>
        </authorList>
    </citation>
    <scope>NUCLEOTIDE SEQUENCE</scope>
    <source>
        <strain evidence="1">7886</strain>
    </source>
</reference>
<name>A0A921HU22_9LACO</name>
<protein>
    <submittedName>
        <fullName evidence="1">Uncharacterized protein</fullName>
    </submittedName>
</protein>
<accession>A0A921HU22</accession>
<proteinExistence type="predicted"/>
<dbReference type="AlphaFoldDB" id="A0A921HU22"/>
<comment type="caution">
    <text evidence="1">The sequence shown here is derived from an EMBL/GenBank/DDBJ whole genome shotgun (WGS) entry which is preliminary data.</text>
</comment>
<dbReference type="Proteomes" id="UP000747013">
    <property type="component" value="Unassembled WGS sequence"/>
</dbReference>
<gene>
    <name evidence="1" type="ORF">K8V88_09615</name>
</gene>